<name>A0ACB8C7F4_DERSI</name>
<dbReference type="Proteomes" id="UP000821865">
    <property type="component" value="Chromosome 8"/>
</dbReference>
<proteinExistence type="predicted"/>
<protein>
    <submittedName>
        <fullName evidence="1">Uncharacterized protein</fullName>
    </submittedName>
</protein>
<accession>A0ACB8C7F4</accession>
<reference evidence="1" key="1">
    <citation type="submission" date="2020-05" db="EMBL/GenBank/DDBJ databases">
        <title>Large-scale comparative analyses of tick genomes elucidate their genetic diversity and vector capacities.</title>
        <authorList>
            <person name="Jia N."/>
            <person name="Wang J."/>
            <person name="Shi W."/>
            <person name="Du L."/>
            <person name="Sun Y."/>
            <person name="Zhan W."/>
            <person name="Jiang J."/>
            <person name="Wang Q."/>
            <person name="Zhang B."/>
            <person name="Ji P."/>
            <person name="Sakyi L.B."/>
            <person name="Cui X."/>
            <person name="Yuan T."/>
            <person name="Jiang B."/>
            <person name="Yang W."/>
            <person name="Lam T.T.-Y."/>
            <person name="Chang Q."/>
            <person name="Ding S."/>
            <person name="Wang X."/>
            <person name="Zhu J."/>
            <person name="Ruan X."/>
            <person name="Zhao L."/>
            <person name="Wei J."/>
            <person name="Que T."/>
            <person name="Du C."/>
            <person name="Cheng J."/>
            <person name="Dai P."/>
            <person name="Han X."/>
            <person name="Huang E."/>
            <person name="Gao Y."/>
            <person name="Liu J."/>
            <person name="Shao H."/>
            <person name="Ye R."/>
            <person name="Li L."/>
            <person name="Wei W."/>
            <person name="Wang X."/>
            <person name="Wang C."/>
            <person name="Yang T."/>
            <person name="Huo Q."/>
            <person name="Li W."/>
            <person name="Guo W."/>
            <person name="Chen H."/>
            <person name="Zhou L."/>
            <person name="Ni X."/>
            <person name="Tian J."/>
            <person name="Zhou Y."/>
            <person name="Sheng Y."/>
            <person name="Liu T."/>
            <person name="Pan Y."/>
            <person name="Xia L."/>
            <person name="Li J."/>
            <person name="Zhao F."/>
            <person name="Cao W."/>
        </authorList>
    </citation>
    <scope>NUCLEOTIDE SEQUENCE</scope>
    <source>
        <strain evidence="1">Dsil-2018</strain>
    </source>
</reference>
<comment type="caution">
    <text evidence="1">The sequence shown here is derived from an EMBL/GenBank/DDBJ whole genome shotgun (WGS) entry which is preliminary data.</text>
</comment>
<evidence type="ECO:0000313" key="2">
    <source>
        <dbReference type="Proteomes" id="UP000821865"/>
    </source>
</evidence>
<gene>
    <name evidence="1" type="ORF">HPB49_003923</name>
</gene>
<keyword evidence="2" id="KW-1185">Reference proteome</keyword>
<sequence length="406" mass="46279">MLMRHVLKEVEEIGFFVVRIVTDNHKINVLAMQLLCNGSLKHCIDHPGKPNRKLFLAFDQCHLIKNVRSQFFSRDIGKGGKISANHMKSLYRMQQGSLVKPVRFLTRKHVFPTNMEKMNVQRAVQAFSPPVTAAMKLLQEQAGHMCDASFAGVGQTVQFMDTVHRWFVLMDVSNCTQHIHQKNADCKQFESAGDERLIWLETSFFDYLADLKSTGGAPCSARHSAGMKKYRRLWIDGRNSDGLRRFLGFNLDSEILPYVHRCRRLPNDERILGSTNQKYVRRPVTFLRPTFSCDDAGCFARPTASRRRVRSSATQLCVLQLRRVVDRVRTPKFTKKIAVEGIPISREELSASDWLTKVNKLRVARTTPGPAVPDFPGDKAGPDQPPQNNLRGRRQLNQRLGSEDAY</sequence>
<organism evidence="1 2">
    <name type="scientific">Dermacentor silvarum</name>
    <name type="common">Tick</name>
    <dbReference type="NCBI Taxonomy" id="543639"/>
    <lineage>
        <taxon>Eukaryota</taxon>
        <taxon>Metazoa</taxon>
        <taxon>Ecdysozoa</taxon>
        <taxon>Arthropoda</taxon>
        <taxon>Chelicerata</taxon>
        <taxon>Arachnida</taxon>
        <taxon>Acari</taxon>
        <taxon>Parasitiformes</taxon>
        <taxon>Ixodida</taxon>
        <taxon>Ixodoidea</taxon>
        <taxon>Ixodidae</taxon>
        <taxon>Rhipicephalinae</taxon>
        <taxon>Dermacentor</taxon>
    </lineage>
</organism>
<evidence type="ECO:0000313" key="1">
    <source>
        <dbReference type="EMBL" id="KAH7936780.1"/>
    </source>
</evidence>
<dbReference type="EMBL" id="CM023477">
    <property type="protein sequence ID" value="KAH7936780.1"/>
    <property type="molecule type" value="Genomic_DNA"/>
</dbReference>